<organism evidence="1 2">
    <name type="scientific">Acidimangrovimonas pyrenivorans</name>
    <dbReference type="NCBI Taxonomy" id="2030798"/>
    <lineage>
        <taxon>Bacteria</taxon>
        <taxon>Pseudomonadati</taxon>
        <taxon>Pseudomonadota</taxon>
        <taxon>Alphaproteobacteria</taxon>
        <taxon>Rhodobacterales</taxon>
        <taxon>Paracoccaceae</taxon>
        <taxon>Acidimangrovimonas</taxon>
    </lineage>
</organism>
<accession>A0ABV7ANC2</accession>
<comment type="caution">
    <text evidence="1">The sequence shown here is derived from an EMBL/GenBank/DDBJ whole genome shotgun (WGS) entry which is preliminary data.</text>
</comment>
<proteinExistence type="predicted"/>
<keyword evidence="2" id="KW-1185">Reference proteome</keyword>
<dbReference type="EMBL" id="JBHRSK010000024">
    <property type="protein sequence ID" value="MFC2970492.1"/>
    <property type="molecule type" value="Genomic_DNA"/>
</dbReference>
<reference evidence="2" key="1">
    <citation type="journal article" date="2019" name="Int. J. Syst. Evol. Microbiol.">
        <title>The Global Catalogue of Microorganisms (GCM) 10K type strain sequencing project: providing services to taxonomists for standard genome sequencing and annotation.</title>
        <authorList>
            <consortium name="The Broad Institute Genomics Platform"/>
            <consortium name="The Broad Institute Genome Sequencing Center for Infectious Disease"/>
            <person name="Wu L."/>
            <person name="Ma J."/>
        </authorList>
    </citation>
    <scope>NUCLEOTIDE SEQUENCE [LARGE SCALE GENOMIC DNA]</scope>
    <source>
        <strain evidence="2">KCTC 62192</strain>
    </source>
</reference>
<name>A0ABV7ANC2_9RHOB</name>
<evidence type="ECO:0000313" key="2">
    <source>
        <dbReference type="Proteomes" id="UP001595443"/>
    </source>
</evidence>
<evidence type="ECO:0000313" key="1">
    <source>
        <dbReference type="EMBL" id="MFC2970492.1"/>
    </source>
</evidence>
<dbReference type="RefSeq" id="WP_377835508.1">
    <property type="nucleotide sequence ID" value="NZ_JBHRSK010000024.1"/>
</dbReference>
<sequence length="173" mass="19766">MDVRRWDREGFLRPGFRFGWQWSCNGEVTGSICAEAEEGRVILDYRVREDNEWEPMRYAVSLATTTCNLGGERKWFICPALRCGRRVALLYGGRIFACRHCHDLTDPSQREDASDRAARRAERIRTRLGWPPGALNGHGPKPKGMHWQTFDELGHRLISAQPDACGGEFDEGE</sequence>
<protein>
    <submittedName>
        <fullName evidence="1">Uncharacterized protein</fullName>
    </submittedName>
</protein>
<dbReference type="Proteomes" id="UP001595443">
    <property type="component" value="Unassembled WGS sequence"/>
</dbReference>
<gene>
    <name evidence="1" type="ORF">ACFOES_20540</name>
</gene>
<feature type="non-terminal residue" evidence="1">
    <location>
        <position position="173"/>
    </location>
</feature>